<dbReference type="PANTHER" id="PTHR34814:SF1">
    <property type="entry name" value="NITROSOGUANIDINE RESISTANCE PROTEIN SNG1"/>
    <property type="match status" value="1"/>
</dbReference>
<dbReference type="InterPro" id="IPR022703">
    <property type="entry name" value="DUF3533"/>
</dbReference>
<protein>
    <recommendedName>
        <fullName evidence="3">DUF3533 domain-containing protein</fullName>
    </recommendedName>
</protein>
<dbReference type="PANTHER" id="PTHR34814">
    <property type="entry name" value="NITROSOGUANIDINE RESISTANCE PROTEIN SNG1"/>
    <property type="match status" value="1"/>
</dbReference>
<evidence type="ECO:0000256" key="1">
    <source>
        <dbReference type="SAM" id="MobiDB-lite"/>
    </source>
</evidence>
<dbReference type="OrthoDB" id="2140105at2759"/>
<sequence length="449" mass="49480">MALPDGDADKEHQTTERLQHASFFARSPAAALARRLYLRTLLGGSLATIILIFVVFSLFWGSLWHTPSHALEGWVVDFDGDVVGEAVLQALVSNGSTTGAKVSWTVMPAAHFPLGDVQVADAVREEHAWVAITINKDASGRLMRSLVTPNATYDGADAISVFAVEARNENAYRNIIRPYVQSTLDAILRTYAMQTASQNITSLDVLSISPQTVVLPVSYRLVNLIPYNIPVASAVTFVGLILQLILTFFVVVSSSIITLARYPECNKLTATLVCQMMNASARTVSGLDRTLSTRSLIVLRMASTFTAFFVISLFYCLLSAAFQLPTDRKGLALESLVVLLTVRFIPFFMLTWVILNISVTIFPIEVLPRFFRYGYAAPFYNLSRAMRTIIFGTKNHVAFDFGVLLVWILISCTTLPLIQQWVRRRQPSSSPAVGVAPRSKCRNGDSAVD</sequence>
<evidence type="ECO:0000256" key="2">
    <source>
        <dbReference type="SAM" id="Phobius"/>
    </source>
</evidence>
<evidence type="ECO:0000313" key="5">
    <source>
        <dbReference type="Proteomes" id="UP000567179"/>
    </source>
</evidence>
<keyword evidence="2" id="KW-0472">Membrane</keyword>
<evidence type="ECO:0000313" key="4">
    <source>
        <dbReference type="EMBL" id="KAF5328390.1"/>
    </source>
</evidence>
<reference evidence="4 5" key="1">
    <citation type="journal article" date="2020" name="ISME J.">
        <title>Uncovering the hidden diversity of litter-decomposition mechanisms in mushroom-forming fungi.</title>
        <authorList>
            <person name="Floudas D."/>
            <person name="Bentzer J."/>
            <person name="Ahren D."/>
            <person name="Johansson T."/>
            <person name="Persson P."/>
            <person name="Tunlid A."/>
        </authorList>
    </citation>
    <scope>NUCLEOTIDE SEQUENCE [LARGE SCALE GENOMIC DNA]</scope>
    <source>
        <strain evidence="4 5">CBS 101986</strain>
    </source>
</reference>
<dbReference type="Proteomes" id="UP000567179">
    <property type="component" value="Unassembled WGS sequence"/>
</dbReference>
<dbReference type="EMBL" id="JAACJJ010000004">
    <property type="protein sequence ID" value="KAF5328390.1"/>
    <property type="molecule type" value="Genomic_DNA"/>
</dbReference>
<keyword evidence="2" id="KW-1133">Transmembrane helix</keyword>
<dbReference type="InterPro" id="IPR053001">
    <property type="entry name" value="MNNG_permease-like"/>
</dbReference>
<comment type="caution">
    <text evidence="4">The sequence shown here is derived from an EMBL/GenBank/DDBJ whole genome shotgun (WGS) entry which is preliminary data.</text>
</comment>
<feature type="transmembrane region" description="Helical" evidence="2">
    <location>
        <begin position="297"/>
        <end position="324"/>
    </location>
</feature>
<feature type="transmembrane region" description="Helical" evidence="2">
    <location>
        <begin position="36"/>
        <end position="60"/>
    </location>
</feature>
<evidence type="ECO:0000259" key="3">
    <source>
        <dbReference type="Pfam" id="PF12051"/>
    </source>
</evidence>
<dbReference type="Pfam" id="PF12051">
    <property type="entry name" value="DUF3533"/>
    <property type="match status" value="2"/>
</dbReference>
<feature type="transmembrane region" description="Helical" evidence="2">
    <location>
        <begin position="229"/>
        <end position="252"/>
    </location>
</feature>
<keyword evidence="2" id="KW-0812">Transmembrane</keyword>
<proteinExistence type="predicted"/>
<feature type="region of interest" description="Disordered" evidence="1">
    <location>
        <begin position="429"/>
        <end position="449"/>
    </location>
</feature>
<feature type="domain" description="DUF3533" evidence="3">
    <location>
        <begin position="48"/>
        <end position="327"/>
    </location>
</feature>
<dbReference type="AlphaFoldDB" id="A0A8H5F962"/>
<accession>A0A8H5F962</accession>
<feature type="domain" description="DUF3533" evidence="3">
    <location>
        <begin position="330"/>
        <end position="411"/>
    </location>
</feature>
<name>A0A8H5F962_9AGAR</name>
<dbReference type="GO" id="GO:0016020">
    <property type="term" value="C:membrane"/>
    <property type="evidence" value="ECO:0007669"/>
    <property type="project" value="TreeGrafter"/>
</dbReference>
<feature type="transmembrane region" description="Helical" evidence="2">
    <location>
        <begin position="397"/>
        <end position="418"/>
    </location>
</feature>
<gene>
    <name evidence="4" type="ORF">D9619_013345</name>
</gene>
<feature type="transmembrane region" description="Helical" evidence="2">
    <location>
        <begin position="344"/>
        <end position="364"/>
    </location>
</feature>
<organism evidence="4 5">
    <name type="scientific">Psilocybe cf. subviscida</name>
    <dbReference type="NCBI Taxonomy" id="2480587"/>
    <lineage>
        <taxon>Eukaryota</taxon>
        <taxon>Fungi</taxon>
        <taxon>Dikarya</taxon>
        <taxon>Basidiomycota</taxon>
        <taxon>Agaricomycotina</taxon>
        <taxon>Agaricomycetes</taxon>
        <taxon>Agaricomycetidae</taxon>
        <taxon>Agaricales</taxon>
        <taxon>Agaricineae</taxon>
        <taxon>Strophariaceae</taxon>
        <taxon>Psilocybe</taxon>
    </lineage>
</organism>
<keyword evidence="5" id="KW-1185">Reference proteome</keyword>